<dbReference type="Proteomes" id="UP000187074">
    <property type="component" value="Unassembled WGS sequence"/>
</dbReference>
<evidence type="ECO:0000313" key="1">
    <source>
        <dbReference type="EMBL" id="OME86527.1"/>
    </source>
</evidence>
<dbReference type="STRING" id="1401.BK123_32515"/>
<name>A0A1R1AMB2_PAELA</name>
<dbReference type="RefSeq" id="WP_076326431.1">
    <property type="nucleotide sequence ID" value="NZ_MRTF01000020.1"/>
</dbReference>
<dbReference type="AlphaFoldDB" id="A0A1R1AMB2"/>
<sequence>MKLTAKVILKTDALKNLEKNALQAFEMTGEAVKTDIVTSAVVPKQTGELERSGFVDTSGLSQGKIKIVYDTPYARRLYWHPEFDFRTDKNANAQGKWMEAYKSGEKQAFVRKTFVTLLKQMSKGMIK</sequence>
<organism evidence="1 2">
    <name type="scientific">Paenibacillus lautus</name>
    <name type="common">Bacillus lautus</name>
    <dbReference type="NCBI Taxonomy" id="1401"/>
    <lineage>
        <taxon>Bacteria</taxon>
        <taxon>Bacillati</taxon>
        <taxon>Bacillota</taxon>
        <taxon>Bacilli</taxon>
        <taxon>Bacillales</taxon>
        <taxon>Paenibacillaceae</taxon>
        <taxon>Paenibacillus</taxon>
    </lineage>
</organism>
<dbReference type="EMBL" id="MRTF01000020">
    <property type="protein sequence ID" value="OME86527.1"/>
    <property type="molecule type" value="Genomic_DNA"/>
</dbReference>
<dbReference type="OrthoDB" id="2221953at2"/>
<protein>
    <recommendedName>
        <fullName evidence="3">Minor capsid protein</fullName>
    </recommendedName>
</protein>
<evidence type="ECO:0000313" key="2">
    <source>
        <dbReference type="Proteomes" id="UP000187074"/>
    </source>
</evidence>
<reference evidence="1 2" key="1">
    <citation type="submission" date="2016-11" db="EMBL/GenBank/DDBJ databases">
        <title>Paenibacillus species isolates.</title>
        <authorList>
            <person name="Beno S.M."/>
        </authorList>
    </citation>
    <scope>NUCLEOTIDE SEQUENCE [LARGE SCALE GENOMIC DNA]</scope>
    <source>
        <strain evidence="1 2">FSL F4-0100</strain>
    </source>
</reference>
<accession>A0A1R1AMB2</accession>
<proteinExistence type="predicted"/>
<gene>
    <name evidence="1" type="ORF">BK123_32515</name>
</gene>
<comment type="caution">
    <text evidence="1">The sequence shown here is derived from an EMBL/GenBank/DDBJ whole genome shotgun (WGS) entry which is preliminary data.</text>
</comment>
<evidence type="ECO:0008006" key="3">
    <source>
        <dbReference type="Google" id="ProtNLM"/>
    </source>
</evidence>